<evidence type="ECO:0000256" key="12">
    <source>
        <dbReference type="SAM" id="Coils"/>
    </source>
</evidence>
<evidence type="ECO:0000256" key="8">
    <source>
        <dbReference type="ARBA" id="ARBA00023212"/>
    </source>
</evidence>
<dbReference type="PROSITE" id="PS50067">
    <property type="entry name" value="KINESIN_MOTOR_2"/>
    <property type="match status" value="1"/>
</dbReference>
<dbReference type="FunFam" id="3.40.850.10:FF:000019">
    <property type="entry name" value="Kinesin-like protein KIN-5D"/>
    <property type="match status" value="1"/>
</dbReference>
<dbReference type="PRINTS" id="PR00380">
    <property type="entry name" value="KINESINHEAVY"/>
</dbReference>
<gene>
    <name evidence="14" type="ORF">QR680_018157</name>
</gene>
<dbReference type="InterPro" id="IPR001752">
    <property type="entry name" value="Kinesin_motor_dom"/>
</dbReference>
<dbReference type="SUPFAM" id="SSF52540">
    <property type="entry name" value="P-loop containing nucleoside triphosphate hydrolases"/>
    <property type="match status" value="1"/>
</dbReference>
<keyword evidence="6 12" id="KW-0175">Coiled coil</keyword>
<feature type="domain" description="Kinesin motor" evidence="13">
    <location>
        <begin position="59"/>
        <end position="378"/>
    </location>
</feature>
<evidence type="ECO:0000256" key="6">
    <source>
        <dbReference type="ARBA" id="ARBA00023054"/>
    </source>
</evidence>
<evidence type="ECO:0000256" key="11">
    <source>
        <dbReference type="RuleBase" id="RU000394"/>
    </source>
</evidence>
<dbReference type="PANTHER" id="PTHR47968">
    <property type="entry name" value="CENTROMERE PROTEIN E"/>
    <property type="match status" value="1"/>
</dbReference>
<evidence type="ECO:0000256" key="1">
    <source>
        <dbReference type="ARBA" id="ARBA00004245"/>
    </source>
</evidence>
<dbReference type="InterPro" id="IPR027417">
    <property type="entry name" value="P-loop_NTPase"/>
</dbReference>
<keyword evidence="5 10" id="KW-0067">ATP-binding</keyword>
<evidence type="ECO:0000256" key="9">
    <source>
        <dbReference type="ARBA" id="ARBA00034704"/>
    </source>
</evidence>
<keyword evidence="8" id="KW-0206">Cytoskeleton</keyword>
<keyword evidence="3 11" id="KW-0493">Microtubule</keyword>
<keyword evidence="4 10" id="KW-0547">Nucleotide-binding</keyword>
<evidence type="ECO:0000256" key="4">
    <source>
        <dbReference type="ARBA" id="ARBA00022741"/>
    </source>
</evidence>
<dbReference type="GO" id="GO:0007018">
    <property type="term" value="P:microtubule-based movement"/>
    <property type="evidence" value="ECO:0007669"/>
    <property type="project" value="InterPro"/>
</dbReference>
<dbReference type="GO" id="GO:0007010">
    <property type="term" value="P:cytoskeleton organization"/>
    <property type="evidence" value="ECO:0007669"/>
    <property type="project" value="UniProtKB-ARBA"/>
</dbReference>
<dbReference type="GO" id="GO:0005524">
    <property type="term" value="F:ATP binding"/>
    <property type="evidence" value="ECO:0007669"/>
    <property type="project" value="UniProtKB-UniRule"/>
</dbReference>
<dbReference type="InterPro" id="IPR036961">
    <property type="entry name" value="Kinesin_motor_dom_sf"/>
</dbReference>
<dbReference type="CDD" id="cd01369">
    <property type="entry name" value="KISc_KHC_KIF5"/>
    <property type="match status" value="1"/>
</dbReference>
<dbReference type="AlphaFoldDB" id="A0AA39LPX2"/>
<dbReference type="GO" id="GO:0003777">
    <property type="term" value="F:microtubule motor activity"/>
    <property type="evidence" value="ECO:0007669"/>
    <property type="project" value="InterPro"/>
</dbReference>
<comment type="caution">
    <text evidence="14">The sequence shown here is derived from an EMBL/GenBank/DDBJ whole genome shotgun (WGS) entry which is preliminary data.</text>
</comment>
<evidence type="ECO:0000256" key="5">
    <source>
        <dbReference type="ARBA" id="ARBA00022840"/>
    </source>
</evidence>
<dbReference type="InterPro" id="IPR027640">
    <property type="entry name" value="Kinesin-like_fam"/>
</dbReference>
<evidence type="ECO:0000313" key="14">
    <source>
        <dbReference type="EMBL" id="KAK0405721.1"/>
    </source>
</evidence>
<accession>A0AA39LPX2</accession>
<protein>
    <recommendedName>
        <fullName evidence="11">Kinesin-like protein</fullName>
    </recommendedName>
</protein>
<dbReference type="EMBL" id="JAUCMV010000004">
    <property type="protein sequence ID" value="KAK0405721.1"/>
    <property type="molecule type" value="Genomic_DNA"/>
</dbReference>
<feature type="coiled-coil region" evidence="12">
    <location>
        <begin position="390"/>
        <end position="455"/>
    </location>
</feature>
<dbReference type="Proteomes" id="UP001175271">
    <property type="component" value="Unassembled WGS sequence"/>
</dbReference>
<dbReference type="GO" id="GO:0008017">
    <property type="term" value="F:microtubule binding"/>
    <property type="evidence" value="ECO:0007669"/>
    <property type="project" value="InterPro"/>
</dbReference>
<evidence type="ECO:0000256" key="3">
    <source>
        <dbReference type="ARBA" id="ARBA00022701"/>
    </source>
</evidence>
<feature type="binding site" evidence="10">
    <location>
        <begin position="136"/>
        <end position="143"/>
    </location>
    <ligand>
        <name>ATP</name>
        <dbReference type="ChEBI" id="CHEBI:30616"/>
    </ligand>
</feature>
<keyword evidence="15" id="KW-1185">Reference proteome</keyword>
<proteinExistence type="inferred from homology"/>
<organism evidence="14 15">
    <name type="scientific">Steinernema hermaphroditum</name>
    <dbReference type="NCBI Taxonomy" id="289476"/>
    <lineage>
        <taxon>Eukaryota</taxon>
        <taxon>Metazoa</taxon>
        <taxon>Ecdysozoa</taxon>
        <taxon>Nematoda</taxon>
        <taxon>Chromadorea</taxon>
        <taxon>Rhabditida</taxon>
        <taxon>Tylenchina</taxon>
        <taxon>Panagrolaimomorpha</taxon>
        <taxon>Strongyloidoidea</taxon>
        <taxon>Steinernematidae</taxon>
        <taxon>Steinernema</taxon>
    </lineage>
</organism>
<dbReference type="Pfam" id="PF00225">
    <property type="entry name" value="Kinesin"/>
    <property type="match status" value="1"/>
</dbReference>
<keyword evidence="7 10" id="KW-0505">Motor protein</keyword>
<evidence type="ECO:0000256" key="10">
    <source>
        <dbReference type="PROSITE-ProRule" id="PRU00283"/>
    </source>
</evidence>
<sequence>MRTFRSGWTYIETVECTPPPLSTAHLNRCKSCDYVVLLTKYHNRMSNRKSAGDNASECAIRVFCRVRPLNDSEKSQNSKFLPRFPSANTITLSGKSFTFDRVFQPSVTQDEVYQMAAAHIVQDVLDGYNGTIFAYGQTSSGKTHTMEGHLDDSEHQGITPRIIKDVFDRIYQMDTDNLEFHIKVSNFEIYNEKVRDLFDATKTNLPIRESKNRMPFVKGATELFVSNAAEVLAAVEEGKKNRQVAATKMNEDSSRSHSVFLIQVDQEDRETHMRKSGKMYLVDLAGSEKVGKTGVSGALLDEAISINKSLSALSNVISALSHENRSHVPYRDSKLTRVLQESLGGNSRTTIIVCTSPAACNESETRSTLQFGQRAKTIKNIVVVNEELTAEEWKRRFKAEEAKVKELRQIVECYRQSEADSQKESNAFDQLVDKLKKQDDEIEEKDAEIDSYVEQVVGLKQVIAMLSVEVEQLREHSTMQAQRICELDQSLHELSTQSESTVQEEPSELMDQAISENVQELHHLHNLFGGDVFRRLADLVTGKIRTPQIANPIRTAESQVRGVSNVVSVPINHAYIMWKKYMGFININM</sequence>
<reference evidence="14" key="1">
    <citation type="submission" date="2023-06" db="EMBL/GenBank/DDBJ databases">
        <title>Genomic analysis of the entomopathogenic nematode Steinernema hermaphroditum.</title>
        <authorList>
            <person name="Schwarz E.M."/>
            <person name="Heppert J.K."/>
            <person name="Baniya A."/>
            <person name="Schwartz H.T."/>
            <person name="Tan C.-H."/>
            <person name="Antoshechkin I."/>
            <person name="Sternberg P.W."/>
            <person name="Goodrich-Blair H."/>
            <person name="Dillman A.R."/>
        </authorList>
    </citation>
    <scope>NUCLEOTIDE SEQUENCE</scope>
    <source>
        <strain evidence="14">PS9179</strain>
        <tissue evidence="14">Whole animal</tissue>
    </source>
</reference>
<dbReference type="GO" id="GO:0005874">
    <property type="term" value="C:microtubule"/>
    <property type="evidence" value="ECO:0007669"/>
    <property type="project" value="UniProtKB-KW"/>
</dbReference>
<name>A0AA39LPX2_9BILA</name>
<evidence type="ECO:0000256" key="2">
    <source>
        <dbReference type="ARBA" id="ARBA00022490"/>
    </source>
</evidence>
<dbReference type="InterPro" id="IPR019821">
    <property type="entry name" value="Kinesin_motor_CS"/>
</dbReference>
<dbReference type="PANTHER" id="PTHR47968:SF36">
    <property type="entry name" value="KINESIN HEAVY CHAIN ISOFORM X1"/>
    <property type="match status" value="1"/>
</dbReference>
<dbReference type="PROSITE" id="PS00411">
    <property type="entry name" value="KINESIN_MOTOR_1"/>
    <property type="match status" value="1"/>
</dbReference>
<dbReference type="SMART" id="SM00129">
    <property type="entry name" value="KISc"/>
    <property type="match status" value="1"/>
</dbReference>
<dbReference type="Gene3D" id="3.40.850.10">
    <property type="entry name" value="Kinesin motor domain"/>
    <property type="match status" value="1"/>
</dbReference>
<evidence type="ECO:0000313" key="15">
    <source>
        <dbReference type="Proteomes" id="UP001175271"/>
    </source>
</evidence>
<keyword evidence="2" id="KW-0963">Cytoplasm</keyword>
<comment type="subcellular location">
    <subcellularLocation>
        <location evidence="1">Cytoplasm</location>
        <location evidence="1">Cytoskeleton</location>
    </subcellularLocation>
</comment>
<evidence type="ECO:0000256" key="7">
    <source>
        <dbReference type="ARBA" id="ARBA00023175"/>
    </source>
</evidence>
<evidence type="ECO:0000259" key="13">
    <source>
        <dbReference type="PROSITE" id="PS50067"/>
    </source>
</evidence>
<comment type="similarity">
    <text evidence="9">Belongs to the TRAFAC class myosin-kinesin ATPase superfamily. Kinesin family. KIN-5/BimC subfamily.</text>
</comment>